<evidence type="ECO:0000256" key="6">
    <source>
        <dbReference type="ARBA" id="ARBA00023026"/>
    </source>
</evidence>
<sequence>MRIRKIGIQVVLLIGVIFILFPYTGQAVLAFTSENASGVEDNIKVDFKQIKEIAKPTWKIINSRDSRDGKISQSLAATVVSIINTDMVDNGWLSASDMLTWLYPEDTIEQMKSENVSAEQAVAWLNTIGYTASIVNRALTTDEIKKSLDKSSPIVTIFESQNVANWLERETTGVLYAHSDLEIGNETDGLHASFIKTAYHGELQIQDGTEGNPFKFDNQDENPDTTIASSDFRWIKSITDIKKDPSWESSSKVVSNRATGVFNVDLKREGNVITNASFTDQDVQQLWQPQPITEKSNETKLSAVSLINLYFDKANKKTVKDLESFAKLAGNKDVSGEQIVSWYKSLGFSCDTVSGKLTKDLTKTISSSGKLYLTTYKAVNAQNKYQQVSNIGFGFSDNNFGYSPGLNSIIKSEFTGPEYSVNWSSPNAYQTYLSKSKNFNYDFFSTTDNAIRKDLGRYLPSLTIYNIRQKSEPENASPQFKPTTPSVTPPVKTATYNTNNNFGIRETQNQEPWCSSYVEAAAVNAFRKATDVPVTSAQILMKLNRPGLSDDELKKVSGTTIADNAKKIKDNYNIGVTIVDRALSFSEVKTEIDSGKIVQMDAYNINATTPEDGYGHALAIVGYVTPNDGDTSKSPYYEIWNPWWNSIFYIPANNETFRLAGIDYKWTRSWYNWRQDSVGSLDKKVETQPVTSMGNPKAGKLPALPQNSLLAKQNKYSILALSPLRDIMTEQVTTFGRETSIQSATSGFTFGYAFSKGGSEFMRAKKDRTVKITKNMNKAKGFPDSVDDIISARNQIAGFGIGTALFMTVYIALQFIPVANWIGDGALSLISLITGGGFFLDSANLAKEMYNYYMASQSANILFSDL</sequence>
<dbReference type="Proteomes" id="UP001522462">
    <property type="component" value="Unassembled WGS sequence"/>
</dbReference>
<protein>
    <recommendedName>
        <fullName evidence="11">Peptidase C39-like domain-containing protein</fullName>
    </recommendedName>
</protein>
<evidence type="ECO:0000256" key="3">
    <source>
        <dbReference type="ARBA" id="ARBA00022525"/>
    </source>
</evidence>
<comment type="caution">
    <text evidence="9">The sequence shown here is derived from an EMBL/GenBank/DDBJ whole genome shotgun (WGS) entry which is preliminary data.</text>
</comment>
<evidence type="ECO:0000256" key="7">
    <source>
        <dbReference type="ARBA" id="ARBA00023145"/>
    </source>
</evidence>
<feature type="transmembrane region" description="Helical" evidence="8">
    <location>
        <begin position="796"/>
        <end position="813"/>
    </location>
</feature>
<keyword evidence="10" id="KW-1185">Reference proteome</keyword>
<proteinExistence type="inferred from homology"/>
<keyword evidence="4" id="KW-0378">Hydrolase</keyword>
<evidence type="ECO:0000313" key="9">
    <source>
        <dbReference type="EMBL" id="MCJ1976568.1"/>
    </source>
</evidence>
<keyword evidence="3" id="KW-0964">Secreted</keyword>
<keyword evidence="8" id="KW-0472">Membrane</keyword>
<evidence type="ECO:0000256" key="4">
    <source>
        <dbReference type="ARBA" id="ARBA00022801"/>
    </source>
</evidence>
<keyword evidence="5" id="KW-0788">Thiol protease</keyword>
<comment type="similarity">
    <text evidence="2">Belongs to the peptidase C47 family.</text>
</comment>
<keyword evidence="5" id="KW-0645">Protease</keyword>
<comment type="subcellular location">
    <subcellularLocation>
        <location evidence="1">Secreted</location>
    </subcellularLocation>
</comment>
<feature type="transmembrane region" description="Helical" evidence="8">
    <location>
        <begin position="825"/>
        <end position="846"/>
    </location>
</feature>
<keyword evidence="6" id="KW-0843">Virulence</keyword>
<dbReference type="SUPFAM" id="SSF54001">
    <property type="entry name" value="Cysteine proteinases"/>
    <property type="match status" value="1"/>
</dbReference>
<dbReference type="InterPro" id="IPR008750">
    <property type="entry name" value="Peptidase_C47"/>
</dbReference>
<accession>A0ABT0AJ81</accession>
<evidence type="ECO:0008006" key="11">
    <source>
        <dbReference type="Google" id="ProtNLM"/>
    </source>
</evidence>
<evidence type="ECO:0000256" key="8">
    <source>
        <dbReference type="SAM" id="Phobius"/>
    </source>
</evidence>
<dbReference type="EMBL" id="JAAEDA010000001">
    <property type="protein sequence ID" value="MCJ1976568.1"/>
    <property type="molecule type" value="Genomic_DNA"/>
</dbReference>
<gene>
    <name evidence="9" type="ORF">GYN19_01160</name>
</gene>
<keyword evidence="8" id="KW-0812">Transmembrane</keyword>
<name>A0ABT0AJ81_9LACT</name>
<evidence type="ECO:0000313" key="10">
    <source>
        <dbReference type="Proteomes" id="UP001522462"/>
    </source>
</evidence>
<evidence type="ECO:0000256" key="1">
    <source>
        <dbReference type="ARBA" id="ARBA00004613"/>
    </source>
</evidence>
<dbReference type="Gene3D" id="3.90.70.10">
    <property type="entry name" value="Cysteine proteinases"/>
    <property type="match status" value="2"/>
</dbReference>
<evidence type="ECO:0000256" key="5">
    <source>
        <dbReference type="ARBA" id="ARBA00022807"/>
    </source>
</evidence>
<evidence type="ECO:0000256" key="2">
    <source>
        <dbReference type="ARBA" id="ARBA00010245"/>
    </source>
</evidence>
<keyword evidence="7" id="KW-0865">Zymogen</keyword>
<dbReference type="RefSeq" id="WP_243913441.1">
    <property type="nucleotide sequence ID" value="NZ_JAAECY010000005.1"/>
</dbReference>
<dbReference type="InterPro" id="IPR038765">
    <property type="entry name" value="Papain-like_cys_pep_sf"/>
</dbReference>
<dbReference type="Pfam" id="PF05543">
    <property type="entry name" value="Peptidase_C47"/>
    <property type="match status" value="1"/>
</dbReference>
<keyword evidence="8" id="KW-1133">Transmembrane helix</keyword>
<reference evidence="9 10" key="1">
    <citation type="journal article" date="2022" name="Microbiol. Res.">
        <title>Comparative genome analysis, predicted lifestyle and antimicrobial strategies of Lactococcus carnosus and Lactococcus paracarnosus isolated from meat.</title>
        <authorList>
            <person name="Werum V."/>
            <person name="Ehrmann M."/>
            <person name="Vogel R."/>
            <person name="Hilgarth M."/>
        </authorList>
    </citation>
    <scope>NUCLEOTIDE SEQUENCE [LARGE SCALE GENOMIC DNA]</scope>
    <source>
        <strain evidence="9 10">TMW21897</strain>
    </source>
</reference>
<organism evidence="9 10">
    <name type="scientific">Pseudolactococcus paracarnosus</name>
    <dbReference type="NCBI Taxonomy" id="2749962"/>
    <lineage>
        <taxon>Bacteria</taxon>
        <taxon>Bacillati</taxon>
        <taxon>Bacillota</taxon>
        <taxon>Bacilli</taxon>
        <taxon>Lactobacillales</taxon>
        <taxon>Streptococcaceae</taxon>
        <taxon>Pseudolactococcus</taxon>
    </lineage>
</organism>